<dbReference type="Gene3D" id="3.30.420.10">
    <property type="entry name" value="Ribonuclease H-like superfamily/Ribonuclease H"/>
    <property type="match status" value="1"/>
</dbReference>
<sequence length="148" mass="16659">MYEDELYKKSWDGLFLRSVSLEDIPKVLAEVHQGWCGSHIGGRSLAIKITHIGYFWPTLVHDAMNLVKKCNVCQRMGSIQHQPTTFMTLTLSPIQHTMWGIDLVGKLPKAKGSLEHAVVAVDYFSKWVEATPLKRLIVIASSDSYGNM</sequence>
<dbReference type="Gene3D" id="1.10.340.70">
    <property type="match status" value="1"/>
</dbReference>
<dbReference type="Proteomes" id="UP001454036">
    <property type="component" value="Unassembled WGS sequence"/>
</dbReference>
<dbReference type="AlphaFoldDB" id="A0AAV3QNV8"/>
<name>A0AAV3QNV8_LITER</name>
<dbReference type="GO" id="GO:0003676">
    <property type="term" value="F:nucleic acid binding"/>
    <property type="evidence" value="ECO:0007669"/>
    <property type="project" value="InterPro"/>
</dbReference>
<dbReference type="EMBL" id="BAABME010022261">
    <property type="protein sequence ID" value="GAA0165368.1"/>
    <property type="molecule type" value="Genomic_DNA"/>
</dbReference>
<feature type="domain" description="Integrase zinc-binding" evidence="1">
    <location>
        <begin position="24"/>
        <end position="76"/>
    </location>
</feature>
<evidence type="ECO:0000313" key="2">
    <source>
        <dbReference type="EMBL" id="GAA0165368.1"/>
    </source>
</evidence>
<protein>
    <recommendedName>
        <fullName evidence="1">Integrase zinc-binding domain-containing protein</fullName>
    </recommendedName>
</protein>
<evidence type="ECO:0000259" key="1">
    <source>
        <dbReference type="Pfam" id="PF17921"/>
    </source>
</evidence>
<evidence type="ECO:0000313" key="3">
    <source>
        <dbReference type="Proteomes" id="UP001454036"/>
    </source>
</evidence>
<comment type="caution">
    <text evidence="2">The sequence shown here is derived from an EMBL/GenBank/DDBJ whole genome shotgun (WGS) entry which is preliminary data.</text>
</comment>
<proteinExistence type="predicted"/>
<reference evidence="2 3" key="1">
    <citation type="submission" date="2024-01" db="EMBL/GenBank/DDBJ databases">
        <title>The complete chloroplast genome sequence of Lithospermum erythrorhizon: insights into the phylogenetic relationship among Boraginaceae species and the maternal lineages of purple gromwells.</title>
        <authorList>
            <person name="Okada T."/>
            <person name="Watanabe K."/>
        </authorList>
    </citation>
    <scope>NUCLEOTIDE SEQUENCE [LARGE SCALE GENOMIC DNA]</scope>
</reference>
<dbReference type="InterPro" id="IPR052160">
    <property type="entry name" value="Gypsy_RT_Integrase-like"/>
</dbReference>
<dbReference type="InterPro" id="IPR036397">
    <property type="entry name" value="RNaseH_sf"/>
</dbReference>
<keyword evidence="3" id="KW-1185">Reference proteome</keyword>
<organism evidence="2 3">
    <name type="scientific">Lithospermum erythrorhizon</name>
    <name type="common">Purple gromwell</name>
    <name type="synonym">Lithospermum officinale var. erythrorhizon</name>
    <dbReference type="NCBI Taxonomy" id="34254"/>
    <lineage>
        <taxon>Eukaryota</taxon>
        <taxon>Viridiplantae</taxon>
        <taxon>Streptophyta</taxon>
        <taxon>Embryophyta</taxon>
        <taxon>Tracheophyta</taxon>
        <taxon>Spermatophyta</taxon>
        <taxon>Magnoliopsida</taxon>
        <taxon>eudicotyledons</taxon>
        <taxon>Gunneridae</taxon>
        <taxon>Pentapetalae</taxon>
        <taxon>asterids</taxon>
        <taxon>lamiids</taxon>
        <taxon>Boraginales</taxon>
        <taxon>Boraginaceae</taxon>
        <taxon>Boraginoideae</taxon>
        <taxon>Lithospermeae</taxon>
        <taxon>Lithospermum</taxon>
    </lineage>
</organism>
<gene>
    <name evidence="2" type="ORF">LIER_39962</name>
</gene>
<dbReference type="Pfam" id="PF17921">
    <property type="entry name" value="Integrase_H2C2"/>
    <property type="match status" value="1"/>
</dbReference>
<dbReference type="InterPro" id="IPR041588">
    <property type="entry name" value="Integrase_H2C2"/>
</dbReference>
<accession>A0AAV3QNV8</accession>
<dbReference type="PANTHER" id="PTHR47266">
    <property type="entry name" value="ENDONUCLEASE-RELATED"/>
    <property type="match status" value="1"/>
</dbReference>